<dbReference type="SMART" id="SM00917">
    <property type="entry name" value="LeuA_dimer"/>
    <property type="match status" value="1"/>
</dbReference>
<dbReference type="InterPro" id="IPR013785">
    <property type="entry name" value="Aldolase_TIM"/>
</dbReference>
<dbReference type="GO" id="GO:0043714">
    <property type="term" value="F:(R)-citramalate synthase activity"/>
    <property type="evidence" value="ECO:0007669"/>
    <property type="project" value="UniProtKB-UniRule"/>
</dbReference>
<evidence type="ECO:0000256" key="3">
    <source>
        <dbReference type="ARBA" id="ARBA00022605"/>
    </source>
</evidence>
<dbReference type="PROSITE" id="PS00816">
    <property type="entry name" value="AIPM_HOMOCIT_SYNTH_2"/>
    <property type="match status" value="1"/>
</dbReference>
<keyword evidence="3" id="KW-0028">Amino-acid biosynthesis</keyword>
<comment type="pathway">
    <text evidence="1">Amino-acid biosynthesis; L-isoleucine biosynthesis; 2-oxobutanoate from pyruvate: step 1/3.</text>
</comment>
<dbReference type="GO" id="GO:0009098">
    <property type="term" value="P:L-leucine biosynthetic process"/>
    <property type="evidence" value="ECO:0007669"/>
    <property type="project" value="InterPro"/>
</dbReference>
<dbReference type="AlphaFoldDB" id="A0A926DRH9"/>
<dbReference type="InterPro" id="IPR002034">
    <property type="entry name" value="AIPM/Hcit_synth_CS"/>
</dbReference>
<evidence type="ECO:0000256" key="2">
    <source>
        <dbReference type="ARBA" id="ARBA00006154"/>
    </source>
</evidence>
<feature type="domain" description="Pyruvate carboxyltransferase" evidence="10">
    <location>
        <begin position="6"/>
        <end position="269"/>
    </location>
</feature>
<dbReference type="InterPro" id="IPR013709">
    <property type="entry name" value="2-isopropylmalate_synth_dimer"/>
</dbReference>
<dbReference type="GO" id="GO:0009097">
    <property type="term" value="P:isoleucine biosynthetic process"/>
    <property type="evidence" value="ECO:0007669"/>
    <property type="project" value="UniProtKB-UniRule"/>
</dbReference>
<keyword evidence="4" id="KW-0412">Isoleucine biosynthesis</keyword>
<comment type="similarity">
    <text evidence="2 9">Belongs to the alpha-IPM synthase/homocitrate synthase family.</text>
</comment>
<evidence type="ECO:0000256" key="8">
    <source>
        <dbReference type="NCBIfam" id="TIGR00977"/>
    </source>
</evidence>
<dbReference type="Gene3D" id="1.10.238.260">
    <property type="match status" value="1"/>
</dbReference>
<reference evidence="11" key="1">
    <citation type="submission" date="2020-08" db="EMBL/GenBank/DDBJ databases">
        <title>Genome public.</title>
        <authorList>
            <person name="Liu C."/>
            <person name="Sun Q."/>
        </authorList>
    </citation>
    <scope>NUCLEOTIDE SEQUENCE</scope>
    <source>
        <strain evidence="11">NSJ-32</strain>
    </source>
</reference>
<gene>
    <name evidence="11" type="ORF">H8730_00250</name>
</gene>
<comment type="catalytic activity">
    <reaction evidence="7">
        <text>pyruvate + acetyl-CoA + H2O = (3R)-citramalate + CoA + H(+)</text>
        <dbReference type="Rhea" id="RHEA:19045"/>
        <dbReference type="ChEBI" id="CHEBI:15361"/>
        <dbReference type="ChEBI" id="CHEBI:15377"/>
        <dbReference type="ChEBI" id="CHEBI:15378"/>
        <dbReference type="ChEBI" id="CHEBI:30934"/>
        <dbReference type="ChEBI" id="CHEBI:57287"/>
        <dbReference type="ChEBI" id="CHEBI:57288"/>
        <dbReference type="EC" id="2.3.3.21"/>
    </reaction>
</comment>
<dbReference type="Proteomes" id="UP000657006">
    <property type="component" value="Unassembled WGS sequence"/>
</dbReference>
<dbReference type="PROSITE" id="PS50991">
    <property type="entry name" value="PYR_CT"/>
    <property type="match status" value="1"/>
</dbReference>
<dbReference type="SUPFAM" id="SSF51569">
    <property type="entry name" value="Aldolase"/>
    <property type="match status" value="1"/>
</dbReference>
<dbReference type="InterPro" id="IPR000891">
    <property type="entry name" value="PYR_CT"/>
</dbReference>
<evidence type="ECO:0000256" key="1">
    <source>
        <dbReference type="ARBA" id="ARBA00004743"/>
    </source>
</evidence>
<keyword evidence="5 9" id="KW-0808">Transferase</keyword>
<evidence type="ECO:0000256" key="6">
    <source>
        <dbReference type="ARBA" id="ARBA00023304"/>
    </source>
</evidence>
<dbReference type="EC" id="2.3.3.21" evidence="8"/>
<sequence length="532" mass="58973">MEAETIELLDSTLRDGAQAEGITFSVEDKIKILLALDQLGIPCVEAGNPTSNPKDLEFFQRARALQLQQTKLVAFGSTRRRNCRVEEDSFVSDLLLAGTPAVSIFGKSWDFHVTDIIQTTLEENLAMIEDTIRYVKEQGRDVIFDAEHFFDGYKNNAEYAMASLEAAYKGGARVLALCDTNGGTMPFEIRAIVGAVCERYPDATIGIHCHDDCGMAVANSIEAVKAGARHVQGTFLGFGERCGNANLCTVLANLQIKMEMPCIPEGKLEELTQTARYLAEVANIALTEKEPYVGRSTFSHKGGMHIDGVNKNPKSFEHISPERVGNSRRFLMSEVAGRSYMVKKLQRYAPSLSKDSAETKRIMERMKELEHEGYQFEGAESSFEMIIRKEMGKYRPFFEIEDFKVIGEQAKRDGEFSAYALVKINVDGQVKTTAAEGDGPVNALDKALRQSLEVFFPAIGQIHLTDYKVRVLDTKATASKVRVLIETTDGREKWSTVGVSKDIIQASLIALVDSIEVKLLKDIESHIGLSKP</sequence>
<dbReference type="PANTHER" id="PTHR43538:SF1">
    <property type="entry name" value="(R)-CITRAMALATE SYNTHASE"/>
    <property type="match status" value="1"/>
</dbReference>
<dbReference type="InterPro" id="IPR005675">
    <property type="entry name" value="Citramal_synthase"/>
</dbReference>
<accession>A0A926DRH9</accession>
<dbReference type="Pfam" id="PF22617">
    <property type="entry name" value="HCS_D2"/>
    <property type="match status" value="1"/>
</dbReference>
<evidence type="ECO:0000259" key="10">
    <source>
        <dbReference type="PROSITE" id="PS50991"/>
    </source>
</evidence>
<protein>
    <recommendedName>
        <fullName evidence="8">Citramalate synthase</fullName>
        <ecNumber evidence="8">2.3.3.21</ecNumber>
    </recommendedName>
</protein>
<dbReference type="NCBIfam" id="TIGR00977">
    <property type="entry name" value="citramal_synth"/>
    <property type="match status" value="1"/>
</dbReference>
<dbReference type="Gene3D" id="3.20.20.70">
    <property type="entry name" value="Aldolase class I"/>
    <property type="match status" value="1"/>
</dbReference>
<dbReference type="SUPFAM" id="SSF110921">
    <property type="entry name" value="2-isopropylmalate synthase LeuA, allosteric (dimerisation) domain"/>
    <property type="match status" value="1"/>
</dbReference>
<dbReference type="InterPro" id="IPR054691">
    <property type="entry name" value="LeuA/HCS_post-cat"/>
</dbReference>
<evidence type="ECO:0000256" key="7">
    <source>
        <dbReference type="ARBA" id="ARBA00048263"/>
    </source>
</evidence>
<keyword evidence="12" id="KW-1185">Reference proteome</keyword>
<dbReference type="Pfam" id="PF08502">
    <property type="entry name" value="LeuA_dimer"/>
    <property type="match status" value="1"/>
</dbReference>
<dbReference type="InterPro" id="IPR036230">
    <property type="entry name" value="LeuA_allosteric_dom_sf"/>
</dbReference>
<proteinExistence type="inferred from homology"/>
<dbReference type="GO" id="GO:0003852">
    <property type="term" value="F:2-isopropylmalate synthase activity"/>
    <property type="evidence" value="ECO:0007669"/>
    <property type="project" value="InterPro"/>
</dbReference>
<keyword evidence="6" id="KW-0100">Branched-chain amino acid biosynthesis</keyword>
<evidence type="ECO:0000256" key="5">
    <source>
        <dbReference type="ARBA" id="ARBA00022679"/>
    </source>
</evidence>
<dbReference type="Gene3D" id="3.30.160.270">
    <property type="match status" value="1"/>
</dbReference>
<dbReference type="EMBL" id="JACRSQ010000001">
    <property type="protein sequence ID" value="MBC8541980.1"/>
    <property type="molecule type" value="Genomic_DNA"/>
</dbReference>
<evidence type="ECO:0000256" key="9">
    <source>
        <dbReference type="RuleBase" id="RU003523"/>
    </source>
</evidence>
<name>A0A926DRH9_9FIRM</name>
<comment type="caution">
    <text evidence="11">The sequence shown here is derived from an EMBL/GenBank/DDBJ whole genome shotgun (WGS) entry which is preliminary data.</text>
</comment>
<dbReference type="RefSeq" id="WP_177714319.1">
    <property type="nucleotide sequence ID" value="NZ_JACRSQ010000001.1"/>
</dbReference>
<evidence type="ECO:0000313" key="12">
    <source>
        <dbReference type="Proteomes" id="UP000657006"/>
    </source>
</evidence>
<evidence type="ECO:0000313" key="11">
    <source>
        <dbReference type="EMBL" id="MBC8541980.1"/>
    </source>
</evidence>
<organism evidence="11 12">
    <name type="scientific">Bianquea renquensis</name>
    <dbReference type="NCBI Taxonomy" id="2763661"/>
    <lineage>
        <taxon>Bacteria</taxon>
        <taxon>Bacillati</taxon>
        <taxon>Bacillota</taxon>
        <taxon>Clostridia</taxon>
        <taxon>Eubacteriales</taxon>
        <taxon>Bianqueaceae</taxon>
        <taxon>Bianquea</taxon>
    </lineage>
</organism>
<dbReference type="PROSITE" id="PS00815">
    <property type="entry name" value="AIPM_HOMOCIT_SYNTH_1"/>
    <property type="match status" value="1"/>
</dbReference>
<dbReference type="PANTHER" id="PTHR43538">
    <property type="entry name" value="ALPHA-IPM SYNTHASE/HOMOCITRATE SYNTHASE"/>
    <property type="match status" value="1"/>
</dbReference>
<evidence type="ECO:0000256" key="4">
    <source>
        <dbReference type="ARBA" id="ARBA00022624"/>
    </source>
</evidence>
<dbReference type="Pfam" id="PF00682">
    <property type="entry name" value="HMGL-like"/>
    <property type="match status" value="1"/>
</dbReference>
<dbReference type="CDD" id="cd07941">
    <property type="entry name" value="DRE_TIM_LeuA3"/>
    <property type="match status" value="1"/>
</dbReference>